<name>A0A9Q0QZK7_9MAGN</name>
<dbReference type="EMBL" id="JAMYWD010000002">
    <property type="protein sequence ID" value="KAJ4977549.1"/>
    <property type="molecule type" value="Genomic_DNA"/>
</dbReference>
<keyword evidence="2" id="KW-1185">Reference proteome</keyword>
<comment type="caution">
    <text evidence="1">The sequence shown here is derived from an EMBL/GenBank/DDBJ whole genome shotgun (WGS) entry which is preliminary data.</text>
</comment>
<protein>
    <submittedName>
        <fullName evidence="1">Uncharacterized protein</fullName>
    </submittedName>
</protein>
<gene>
    <name evidence="1" type="ORF">NE237_008329</name>
</gene>
<dbReference type="Proteomes" id="UP001141806">
    <property type="component" value="Unassembled WGS sequence"/>
</dbReference>
<evidence type="ECO:0000313" key="1">
    <source>
        <dbReference type="EMBL" id="KAJ4977549.1"/>
    </source>
</evidence>
<proteinExistence type="predicted"/>
<dbReference type="AlphaFoldDB" id="A0A9Q0QZK7"/>
<evidence type="ECO:0000313" key="2">
    <source>
        <dbReference type="Proteomes" id="UP001141806"/>
    </source>
</evidence>
<reference evidence="1" key="1">
    <citation type="journal article" date="2023" name="Plant J.">
        <title>The genome of the king protea, Protea cynaroides.</title>
        <authorList>
            <person name="Chang J."/>
            <person name="Duong T.A."/>
            <person name="Schoeman C."/>
            <person name="Ma X."/>
            <person name="Roodt D."/>
            <person name="Barker N."/>
            <person name="Li Z."/>
            <person name="Van de Peer Y."/>
            <person name="Mizrachi E."/>
        </authorList>
    </citation>
    <scope>NUCLEOTIDE SEQUENCE</scope>
    <source>
        <tissue evidence="1">Young leaves</tissue>
    </source>
</reference>
<organism evidence="1 2">
    <name type="scientific">Protea cynaroides</name>
    <dbReference type="NCBI Taxonomy" id="273540"/>
    <lineage>
        <taxon>Eukaryota</taxon>
        <taxon>Viridiplantae</taxon>
        <taxon>Streptophyta</taxon>
        <taxon>Embryophyta</taxon>
        <taxon>Tracheophyta</taxon>
        <taxon>Spermatophyta</taxon>
        <taxon>Magnoliopsida</taxon>
        <taxon>Proteales</taxon>
        <taxon>Proteaceae</taxon>
        <taxon>Protea</taxon>
    </lineage>
</organism>
<accession>A0A9Q0QZK7</accession>
<sequence length="169" mass="18946">MRRDATPNFSKVKHYLLQPLHTVLSFLFVILTLSHPSLAEHPSILAPASKAKARKNKPPCSFVSVKPDHRLHLVTIATAFSFPTFEQEEAHVEHKRVIEDLKIKGGREKSKLPLTWTTSKENDDNGVAGGIAVGVSMGVEVQLEAKMKLHRPWQRRWRKASSRGRVAGT</sequence>